<dbReference type="AlphaFoldDB" id="A0A9P1NZG5"/>
<evidence type="ECO:0000313" key="1">
    <source>
        <dbReference type="EMBL" id="CDM93661.1"/>
    </source>
</evidence>
<accession>A0A9P1NZG5</accession>
<sequence>MAWKLEVVPGMKPGFIDSYVKFCNKKLSNVKKKSFFGGGGSFLGRLMLLL</sequence>
<organism evidence="1 2">
    <name type="scientific">Limnospira indica PCC 8005</name>
    <dbReference type="NCBI Taxonomy" id="376219"/>
    <lineage>
        <taxon>Bacteria</taxon>
        <taxon>Bacillati</taxon>
        <taxon>Cyanobacteriota</taxon>
        <taxon>Cyanophyceae</taxon>
        <taxon>Oscillatoriophycideae</taxon>
        <taxon>Oscillatoriales</taxon>
        <taxon>Sirenicapillariaceae</taxon>
        <taxon>Limnospira</taxon>
    </lineage>
</organism>
<gene>
    <name evidence="1" type="ORF">ARTHRO_11334</name>
</gene>
<dbReference type="EMBL" id="FO818640">
    <property type="protein sequence ID" value="CDM93661.1"/>
    <property type="molecule type" value="Genomic_DNA"/>
</dbReference>
<name>A0A9P1NZG5_9CYAN</name>
<protein>
    <submittedName>
        <fullName evidence="1">Uncharacterized protein</fullName>
    </submittedName>
</protein>
<reference evidence="1 2" key="1">
    <citation type="submission" date="2014-02" db="EMBL/GenBank/DDBJ databases">
        <authorList>
            <person name="Genoscope - CEA"/>
        </authorList>
    </citation>
    <scope>NUCLEOTIDE SEQUENCE [LARGE SCALE GENOMIC DNA]</scope>
    <source>
        <strain evidence="1 2">PCC 8005</strain>
    </source>
</reference>
<dbReference type="Proteomes" id="UP000032946">
    <property type="component" value="Chromosome"/>
</dbReference>
<evidence type="ECO:0000313" key="2">
    <source>
        <dbReference type="Proteomes" id="UP000032946"/>
    </source>
</evidence>
<keyword evidence="2" id="KW-1185">Reference proteome</keyword>
<proteinExistence type="predicted"/>